<dbReference type="SUPFAM" id="SSF82866">
    <property type="entry name" value="Multidrug efflux transporter AcrB transmembrane domain"/>
    <property type="match status" value="1"/>
</dbReference>
<protein>
    <recommendedName>
        <fullName evidence="10">Protein-export membrane protein SecF</fullName>
    </recommendedName>
</protein>
<keyword evidence="3 10" id="KW-1003">Cell membrane</keyword>
<evidence type="ECO:0000256" key="3">
    <source>
        <dbReference type="ARBA" id="ARBA00022475"/>
    </source>
</evidence>
<name>A0A1F6CKK8_9BACT</name>
<evidence type="ECO:0000256" key="5">
    <source>
        <dbReference type="ARBA" id="ARBA00022692"/>
    </source>
</evidence>
<evidence type="ECO:0000256" key="10">
    <source>
        <dbReference type="HAMAP-Rule" id="MF_01464"/>
    </source>
</evidence>
<dbReference type="InterPro" id="IPR000731">
    <property type="entry name" value="SSD"/>
</dbReference>
<dbReference type="STRING" id="1798482.A2763_01945"/>
<evidence type="ECO:0000256" key="1">
    <source>
        <dbReference type="ARBA" id="ARBA00004651"/>
    </source>
</evidence>
<dbReference type="GO" id="GO:0043952">
    <property type="term" value="P:protein transport by the Sec complex"/>
    <property type="evidence" value="ECO:0007669"/>
    <property type="project" value="UniProtKB-UniRule"/>
</dbReference>
<dbReference type="InterPro" id="IPR022646">
    <property type="entry name" value="SecD/SecF_CS"/>
</dbReference>
<dbReference type="PANTHER" id="PTHR30081:SF8">
    <property type="entry name" value="PROTEIN TRANSLOCASE SUBUNIT SECF"/>
    <property type="match status" value="1"/>
</dbReference>
<evidence type="ECO:0000259" key="11">
    <source>
        <dbReference type="PROSITE" id="PS50156"/>
    </source>
</evidence>
<evidence type="ECO:0000256" key="4">
    <source>
        <dbReference type="ARBA" id="ARBA00022519"/>
    </source>
</evidence>
<dbReference type="GO" id="GO:0005886">
    <property type="term" value="C:plasma membrane"/>
    <property type="evidence" value="ECO:0007669"/>
    <property type="project" value="UniProtKB-SubCell"/>
</dbReference>
<keyword evidence="2 10" id="KW-0813">Transport</keyword>
<evidence type="ECO:0000256" key="8">
    <source>
        <dbReference type="ARBA" id="ARBA00023010"/>
    </source>
</evidence>
<dbReference type="NCBIfam" id="TIGR00966">
    <property type="entry name" value="transloc_SecF"/>
    <property type="match status" value="1"/>
</dbReference>
<keyword evidence="6 10" id="KW-0653">Protein transport</keyword>
<feature type="transmembrane region" description="Helical" evidence="10">
    <location>
        <begin position="268"/>
        <end position="294"/>
    </location>
</feature>
<comment type="subcellular location">
    <subcellularLocation>
        <location evidence="1 10">Cell membrane</location>
        <topology evidence="1 10">Multi-pass membrane protein</topology>
    </subcellularLocation>
</comment>
<dbReference type="GO" id="GO:0015450">
    <property type="term" value="F:protein-transporting ATPase activity"/>
    <property type="evidence" value="ECO:0007669"/>
    <property type="project" value="InterPro"/>
</dbReference>
<dbReference type="PROSITE" id="PS50156">
    <property type="entry name" value="SSD"/>
    <property type="match status" value="1"/>
</dbReference>
<keyword evidence="7 10" id="KW-1133">Transmembrane helix</keyword>
<comment type="function">
    <text evidence="10">Part of the Sec protein translocase complex. Interacts with the SecYEG preprotein conducting channel. SecDF uses the proton motive force (PMF) to complete protein translocation after the ATP-dependent function of SecA.</text>
</comment>
<dbReference type="HAMAP" id="MF_01464_B">
    <property type="entry name" value="SecF_B"/>
    <property type="match status" value="1"/>
</dbReference>
<dbReference type="Gene3D" id="1.20.1640.10">
    <property type="entry name" value="Multidrug efflux transporter AcrB transmembrane domain"/>
    <property type="match status" value="1"/>
</dbReference>
<evidence type="ECO:0000313" key="13">
    <source>
        <dbReference type="Proteomes" id="UP000178370"/>
    </source>
</evidence>
<evidence type="ECO:0000313" key="12">
    <source>
        <dbReference type="EMBL" id="OGG49557.1"/>
    </source>
</evidence>
<feature type="transmembrane region" description="Helical" evidence="10">
    <location>
        <begin position="125"/>
        <end position="144"/>
    </location>
</feature>
<keyword evidence="9 10" id="KW-0472">Membrane</keyword>
<feature type="transmembrane region" description="Helical" evidence="10">
    <location>
        <begin position="188"/>
        <end position="209"/>
    </location>
</feature>
<dbReference type="Proteomes" id="UP000178370">
    <property type="component" value="Unassembled WGS sequence"/>
</dbReference>
<dbReference type="InterPro" id="IPR022813">
    <property type="entry name" value="SecD/SecF_arch_bac"/>
</dbReference>
<comment type="similarity">
    <text evidence="10">Belongs to the SecD/SecF family. SecF subfamily.</text>
</comment>
<feature type="transmembrane region" description="Helical" evidence="10">
    <location>
        <begin position="244"/>
        <end position="262"/>
    </location>
</feature>
<feature type="transmembrane region" description="Helical" evidence="10">
    <location>
        <begin position="156"/>
        <end position="182"/>
    </location>
</feature>
<dbReference type="InterPro" id="IPR048634">
    <property type="entry name" value="SecD_SecF_C"/>
</dbReference>
<dbReference type="Pfam" id="PF02355">
    <property type="entry name" value="SecD_SecF_C"/>
    <property type="match status" value="1"/>
</dbReference>
<gene>
    <name evidence="10" type="primary">secF</name>
    <name evidence="12" type="ORF">A2763_01945</name>
</gene>
<evidence type="ECO:0000256" key="7">
    <source>
        <dbReference type="ARBA" id="ARBA00022989"/>
    </source>
</evidence>
<dbReference type="GO" id="GO:0065002">
    <property type="term" value="P:intracellular protein transmembrane transport"/>
    <property type="evidence" value="ECO:0007669"/>
    <property type="project" value="UniProtKB-UniRule"/>
</dbReference>
<keyword evidence="5 10" id="KW-0812">Transmembrane</keyword>
<accession>A0A1F6CKK8</accession>
<keyword evidence="8 10" id="KW-0811">Translocation</keyword>
<organism evidence="12 13">
    <name type="scientific">Candidatus Kaiserbacteria bacterium RIFCSPHIGHO2_01_FULL_54_36</name>
    <dbReference type="NCBI Taxonomy" id="1798482"/>
    <lineage>
        <taxon>Bacteria</taxon>
        <taxon>Candidatus Kaiseribacteriota</taxon>
    </lineage>
</organism>
<feature type="transmembrane region" description="Helical" evidence="10">
    <location>
        <begin position="9"/>
        <end position="32"/>
    </location>
</feature>
<dbReference type="PANTHER" id="PTHR30081">
    <property type="entry name" value="PROTEIN-EXPORT MEMBRANE PROTEIN SEC"/>
    <property type="match status" value="1"/>
</dbReference>
<keyword evidence="4" id="KW-0997">Cell inner membrane</keyword>
<evidence type="ECO:0000256" key="2">
    <source>
        <dbReference type="ARBA" id="ARBA00022448"/>
    </source>
</evidence>
<dbReference type="EMBL" id="MFKV01000029">
    <property type="protein sequence ID" value="OGG49557.1"/>
    <property type="molecule type" value="Genomic_DNA"/>
</dbReference>
<sequence>MFIVKHRNVFFAISGAITLAALVSLFAFGLHLGLDFTGGTLVQVTYPAGRPAPQALSASLDAAGFRGYSLREANTNDYVLRAGNMTPEMREALPQTLSVGGASLASVAQLTEVGPTIGTELRNKALIALGLVLLCILLFIAFAFRKVSQPVSSWRYGLIALITLCFDMIVPVGFFAFLGYWVGTQVDALFVTAVLTILGYSVHDTIVVFDRTRENLQINHDRNRKEDFAETAGRALGQTLVRSTNTSLTTALVLLVLCVLGPESTRYFALTLLVGIIAGTYSSIFLATPLLVAVERWRGGKKK</sequence>
<dbReference type="Pfam" id="PF07549">
    <property type="entry name" value="Sec_GG"/>
    <property type="match status" value="1"/>
</dbReference>
<evidence type="ECO:0000256" key="9">
    <source>
        <dbReference type="ARBA" id="ARBA00023136"/>
    </source>
</evidence>
<reference evidence="12 13" key="1">
    <citation type="journal article" date="2016" name="Nat. Commun.">
        <title>Thousands of microbial genomes shed light on interconnected biogeochemical processes in an aquifer system.</title>
        <authorList>
            <person name="Anantharaman K."/>
            <person name="Brown C.T."/>
            <person name="Hug L.A."/>
            <person name="Sharon I."/>
            <person name="Castelle C.J."/>
            <person name="Probst A.J."/>
            <person name="Thomas B.C."/>
            <person name="Singh A."/>
            <person name="Wilkins M.J."/>
            <person name="Karaoz U."/>
            <person name="Brodie E.L."/>
            <person name="Williams K.H."/>
            <person name="Hubbard S.S."/>
            <person name="Banfield J.F."/>
        </authorList>
    </citation>
    <scope>NUCLEOTIDE SEQUENCE [LARGE SCALE GENOMIC DNA]</scope>
</reference>
<comment type="subunit">
    <text evidence="10">Forms a complex with SecD. Part of the essential Sec protein translocation apparatus which comprises SecA, SecYEG and auxiliary proteins SecDF. Other proteins may also be involved.</text>
</comment>
<comment type="caution">
    <text evidence="12">The sequence shown here is derived from an EMBL/GenBank/DDBJ whole genome shotgun (WGS) entry which is preliminary data.</text>
</comment>
<dbReference type="InterPro" id="IPR005665">
    <property type="entry name" value="SecF_bac"/>
</dbReference>
<dbReference type="PRINTS" id="PR01755">
    <property type="entry name" value="SECFTRNLCASE"/>
</dbReference>
<dbReference type="GO" id="GO:0006605">
    <property type="term" value="P:protein targeting"/>
    <property type="evidence" value="ECO:0007669"/>
    <property type="project" value="UniProtKB-UniRule"/>
</dbReference>
<feature type="domain" description="SSD" evidence="11">
    <location>
        <begin position="125"/>
        <end position="293"/>
    </location>
</feature>
<dbReference type="InterPro" id="IPR022645">
    <property type="entry name" value="SecD/SecF_bac"/>
</dbReference>
<dbReference type="AlphaFoldDB" id="A0A1F6CKK8"/>
<evidence type="ECO:0000256" key="6">
    <source>
        <dbReference type="ARBA" id="ARBA00022927"/>
    </source>
</evidence>
<proteinExistence type="inferred from homology"/>